<feature type="transmembrane region" description="Helical" evidence="1">
    <location>
        <begin position="444"/>
        <end position="469"/>
    </location>
</feature>
<name>A0ABV0KMC1_9CYAN</name>
<feature type="transmembrane region" description="Helical" evidence="1">
    <location>
        <begin position="144"/>
        <end position="164"/>
    </location>
</feature>
<feature type="transmembrane region" description="Helical" evidence="1">
    <location>
        <begin position="489"/>
        <end position="509"/>
    </location>
</feature>
<keyword evidence="3" id="KW-1185">Reference proteome</keyword>
<evidence type="ECO:0000313" key="3">
    <source>
        <dbReference type="Proteomes" id="UP001476950"/>
    </source>
</evidence>
<evidence type="ECO:0008006" key="4">
    <source>
        <dbReference type="Google" id="ProtNLM"/>
    </source>
</evidence>
<keyword evidence="1" id="KW-0472">Membrane</keyword>
<keyword evidence="1" id="KW-1133">Transmembrane helix</keyword>
<feature type="transmembrane region" description="Helical" evidence="1">
    <location>
        <begin position="101"/>
        <end position="123"/>
    </location>
</feature>
<feature type="transmembrane region" description="Helical" evidence="1">
    <location>
        <begin position="323"/>
        <end position="342"/>
    </location>
</feature>
<sequence>MTLNWLHKFSDWNPQVFRELKGRLKRRNVLLTVLGSLTTQIFVLLCFWSTLPVARPAVIGDDHHNAYCTGKGSYRWFECLYDSLGNPIVNWQRWWFDVFQAISWVLPFVLLIAGVYLLIGDLGKEERRGTLNFIRLSPQTSQKILLGKLLGVPAVPYLAVLLALPLHGLAAIAAGMPISDVLSFYLLTTAVCAFCYTAALLYALMGGVQGWTGAVVIWMSYTLFYQLWHSWASWESSWSNPTLRLQWFYFLINGSRTTALAFALLTLGTGTYGLWQAVNRRFRHPELTLLSKRQSYGMTLCLEVWLIGFVFQNFTNYDRPFEYLIWLGFCNLLWFMVLFAALTPQRQMLIDWARYRRERVTSAKQFWSRSIVKDLLWNEKSPALVAIALNLLIAAVVVVPWILSWQRYSSPRQGLATIVLGSTFTLICAAIAQLMMFMKSPKRAVWAASTVTAVVILPPVALTVLQFSYTEVPLAWLFSIGAFTVFQQGVSITTAFTAFLGHLGILSLLSLRLTRQLKRAGESEMKALLAASRG</sequence>
<dbReference type="Proteomes" id="UP001476950">
    <property type="component" value="Unassembled WGS sequence"/>
</dbReference>
<feature type="transmembrane region" description="Helical" evidence="1">
    <location>
        <begin position="295"/>
        <end position="311"/>
    </location>
</feature>
<evidence type="ECO:0000313" key="2">
    <source>
        <dbReference type="EMBL" id="MEP1060287.1"/>
    </source>
</evidence>
<dbReference type="EMBL" id="JAMPLM010000016">
    <property type="protein sequence ID" value="MEP1060287.1"/>
    <property type="molecule type" value="Genomic_DNA"/>
</dbReference>
<dbReference type="RefSeq" id="WP_190446407.1">
    <property type="nucleotide sequence ID" value="NZ_JAMPLM010000016.1"/>
</dbReference>
<gene>
    <name evidence="2" type="ORF">NDI38_17765</name>
</gene>
<accession>A0ABV0KMC1</accession>
<feature type="transmembrane region" description="Helical" evidence="1">
    <location>
        <begin position="383"/>
        <end position="403"/>
    </location>
</feature>
<keyword evidence="1" id="KW-0812">Transmembrane</keyword>
<organism evidence="2 3">
    <name type="scientific">Stenomitos frigidus AS-A4</name>
    <dbReference type="NCBI Taxonomy" id="2933935"/>
    <lineage>
        <taxon>Bacteria</taxon>
        <taxon>Bacillati</taxon>
        <taxon>Cyanobacteriota</taxon>
        <taxon>Cyanophyceae</taxon>
        <taxon>Leptolyngbyales</taxon>
        <taxon>Leptolyngbyaceae</taxon>
        <taxon>Stenomitos</taxon>
    </lineage>
</organism>
<proteinExistence type="predicted"/>
<reference evidence="2 3" key="1">
    <citation type="submission" date="2022-04" db="EMBL/GenBank/DDBJ databases">
        <title>Positive selection, recombination, and allopatry shape intraspecific diversity of widespread and dominant cyanobacteria.</title>
        <authorList>
            <person name="Wei J."/>
            <person name="Shu W."/>
            <person name="Hu C."/>
        </authorList>
    </citation>
    <scope>NUCLEOTIDE SEQUENCE [LARGE SCALE GENOMIC DNA]</scope>
    <source>
        <strain evidence="2 3">AS-A4</strain>
    </source>
</reference>
<comment type="caution">
    <text evidence="2">The sequence shown here is derived from an EMBL/GenBank/DDBJ whole genome shotgun (WGS) entry which is preliminary data.</text>
</comment>
<feature type="transmembrane region" description="Helical" evidence="1">
    <location>
        <begin position="248"/>
        <end position="275"/>
    </location>
</feature>
<feature type="transmembrane region" description="Helical" evidence="1">
    <location>
        <begin position="415"/>
        <end position="437"/>
    </location>
</feature>
<evidence type="ECO:0000256" key="1">
    <source>
        <dbReference type="SAM" id="Phobius"/>
    </source>
</evidence>
<feature type="transmembrane region" description="Helical" evidence="1">
    <location>
        <begin position="28"/>
        <end position="51"/>
    </location>
</feature>
<feature type="transmembrane region" description="Helical" evidence="1">
    <location>
        <begin position="211"/>
        <end position="228"/>
    </location>
</feature>
<protein>
    <recommendedName>
        <fullName evidence="4">ABC transporter permease</fullName>
    </recommendedName>
</protein>
<feature type="transmembrane region" description="Helical" evidence="1">
    <location>
        <begin position="184"/>
        <end position="204"/>
    </location>
</feature>